<evidence type="ECO:0000313" key="3">
    <source>
        <dbReference type="EMBL" id="ETR73313.1"/>
    </source>
</evidence>
<evidence type="ECO:0000256" key="1">
    <source>
        <dbReference type="ARBA" id="ARBA00043985"/>
    </source>
</evidence>
<dbReference type="InterPro" id="IPR007157">
    <property type="entry name" value="PspA_VIPP1"/>
</dbReference>
<sequence length="246" mass="27219">MSIFKRLFKVGQAQAHSVVDNFEDPIKMSEQGIRDLKKDLQAAMKSLAEVKGIAIRTRKEADNNKKLAADYERKAMILLQKMQNGELGQMDAERLATEALNKKEQHEQESNRLAEEASKHENMANQLQNNVNKIKTTISSTENDLITLKARAKTASSTKKINKQLAKIDSSGTIAMLEKMKTKVEEDESLALAYGEIVSEDKSVDDEINAAVSQPSVNAPSQNLLALKQKMGLLESDSSSVKQISS</sequence>
<dbReference type="PANTHER" id="PTHR31088:SF6">
    <property type="entry name" value="PHAGE SHOCK PROTEIN A"/>
    <property type="match status" value="1"/>
</dbReference>
<dbReference type="EMBL" id="ATBP01000072">
    <property type="protein sequence ID" value="ETR73313.1"/>
    <property type="molecule type" value="Genomic_DNA"/>
</dbReference>
<proteinExistence type="inferred from homology"/>
<dbReference type="Pfam" id="PF04012">
    <property type="entry name" value="PspA_IM30"/>
    <property type="match status" value="1"/>
</dbReference>
<evidence type="ECO:0000313" key="4">
    <source>
        <dbReference type="Proteomes" id="UP000189670"/>
    </source>
</evidence>
<evidence type="ECO:0000256" key="2">
    <source>
        <dbReference type="SAM" id="Coils"/>
    </source>
</evidence>
<protein>
    <submittedName>
        <fullName evidence="3">PspA/IM30 family protein</fullName>
    </submittedName>
</protein>
<dbReference type="AlphaFoldDB" id="A0A1V1PEW7"/>
<organism evidence="3 4">
    <name type="scientific">Candidatus Magnetoglobus multicellularis str. Araruama</name>
    <dbReference type="NCBI Taxonomy" id="890399"/>
    <lineage>
        <taxon>Bacteria</taxon>
        <taxon>Pseudomonadati</taxon>
        <taxon>Thermodesulfobacteriota</taxon>
        <taxon>Desulfobacteria</taxon>
        <taxon>Desulfobacterales</taxon>
        <taxon>Desulfobacteraceae</taxon>
        <taxon>Candidatus Magnetoglobus</taxon>
    </lineage>
</organism>
<dbReference type="Proteomes" id="UP000189670">
    <property type="component" value="Unassembled WGS sequence"/>
</dbReference>
<keyword evidence="2" id="KW-0175">Coiled coil</keyword>
<feature type="coiled-coil region" evidence="2">
    <location>
        <begin position="89"/>
        <end position="144"/>
    </location>
</feature>
<comment type="caution">
    <text evidence="3">The sequence shown here is derived from an EMBL/GenBank/DDBJ whole genome shotgun (WGS) entry which is preliminary data.</text>
</comment>
<name>A0A1V1PEW7_9BACT</name>
<dbReference type="PANTHER" id="PTHR31088">
    <property type="entry name" value="MEMBRANE-ASSOCIATED PROTEIN VIPP1, CHLOROPLASTIC"/>
    <property type="match status" value="1"/>
</dbReference>
<reference evidence="4" key="1">
    <citation type="submission" date="2012-11" db="EMBL/GenBank/DDBJ databases">
        <authorList>
            <person name="Lucero-Rivera Y.E."/>
            <person name="Tovar-Ramirez D."/>
        </authorList>
    </citation>
    <scope>NUCLEOTIDE SEQUENCE [LARGE SCALE GENOMIC DNA]</scope>
    <source>
        <strain evidence="4">Araruama</strain>
    </source>
</reference>
<comment type="similarity">
    <text evidence="1">Belongs to the PspA/Vipp/IM30 family.</text>
</comment>
<accession>A0A1V1PEW7</accession>
<gene>
    <name evidence="3" type="ORF">OMM_01047</name>
</gene>